<organism evidence="3 4">
    <name type="scientific">Acrocarpospora phusangensis</name>
    <dbReference type="NCBI Taxonomy" id="1070424"/>
    <lineage>
        <taxon>Bacteria</taxon>
        <taxon>Bacillati</taxon>
        <taxon>Actinomycetota</taxon>
        <taxon>Actinomycetes</taxon>
        <taxon>Streptosporangiales</taxon>
        <taxon>Streptosporangiaceae</taxon>
        <taxon>Acrocarpospora</taxon>
    </lineage>
</organism>
<dbReference type="Pfam" id="PF19516">
    <property type="entry name" value="DUF6049"/>
    <property type="match status" value="1"/>
</dbReference>
<comment type="caution">
    <text evidence="3">The sequence shown here is derived from an EMBL/GenBank/DDBJ whole genome shotgun (WGS) entry which is preliminary data.</text>
</comment>
<dbReference type="InterPro" id="IPR046112">
    <property type="entry name" value="DUF6049"/>
</dbReference>
<keyword evidence="4" id="KW-1185">Reference proteome</keyword>
<feature type="chain" id="PRO_5038678717" description="Glycoprotein" evidence="2">
    <location>
        <begin position="27"/>
        <end position="686"/>
    </location>
</feature>
<evidence type="ECO:0008006" key="5">
    <source>
        <dbReference type="Google" id="ProtNLM"/>
    </source>
</evidence>
<accession>A0A919Q6H6</accession>
<reference evidence="3" key="1">
    <citation type="submission" date="2021-01" db="EMBL/GenBank/DDBJ databases">
        <title>Whole genome shotgun sequence of Acrocarpospora phusangensis NBRC 108782.</title>
        <authorList>
            <person name="Komaki H."/>
            <person name="Tamura T."/>
        </authorList>
    </citation>
    <scope>NUCLEOTIDE SEQUENCE</scope>
    <source>
        <strain evidence="3">NBRC 108782</strain>
    </source>
</reference>
<gene>
    <name evidence="3" type="ORF">Aph01nite_15070</name>
</gene>
<proteinExistence type="predicted"/>
<evidence type="ECO:0000256" key="1">
    <source>
        <dbReference type="SAM" id="Phobius"/>
    </source>
</evidence>
<feature type="signal peptide" evidence="2">
    <location>
        <begin position="1"/>
        <end position="26"/>
    </location>
</feature>
<evidence type="ECO:0000313" key="4">
    <source>
        <dbReference type="Proteomes" id="UP000640052"/>
    </source>
</evidence>
<dbReference type="EMBL" id="BOOA01000009">
    <property type="protein sequence ID" value="GIH23197.1"/>
    <property type="molecule type" value="Genomic_DNA"/>
</dbReference>
<sequence length="686" mass="72396">MRRLVSLLTAAWLVAPGLAHPASARASVLADALVVTEISPEAPTDPRAPITISGEVTGTPRAPIKVRFRYGLGGPFQSRADMDAHATGQADYTSGFDTRIQGGTALDAAGKLSFTVDFTPAQLGLIRAGVYPLTIEALDGLTEQPLSAVRTFLTYLPAGTQIGRTRIAAALPLVGRQHQADDSVFMNEDLLGDGRLAGLRKLAETVDGNVTWFVDPALLDDAHRLSQAHRNSESGDELDRSADAEAGAWLEGVRAALTDNPVVATPYGDADLTALVHNGLDDATGQAVSQGSAIASQLLKRQIPSNTVWPVGGVIDRDALDELAISGARSVLLTGSALPPVNPAEAVTAAPAAPVDTVNGQLTAQLADPVLSQLLSTDTRSPGAALTARQRFVAETAMISLSQPPKRVASVIVAPPARLWNPDPDFVAGLLKPLPWTRSVRLDSIKPDKTARGDLVYSPQARQGELSKAYMTTLRKLSRKVDTATQVPTSGVRVFETAVLRLASAAWRGQRNEKEAAAYVAQVERAVDERIAKVSVARPEDPRSIAGENGRIPVTVKNDMAEDAKVAIRVRSSHPQLLAVEARDGVYQTDTVVVPGGKTQSFDVPVTVRGDGGQATLNVQLVTPQGRVFGKAAKLTVSATGYGGIALVIVGAAVVIMLAAVVMRVLRRRSTKRPILPSPIREPSEA</sequence>
<keyword evidence="2" id="KW-0732">Signal</keyword>
<evidence type="ECO:0000256" key="2">
    <source>
        <dbReference type="SAM" id="SignalP"/>
    </source>
</evidence>
<name>A0A919Q6H6_9ACTN</name>
<dbReference type="AlphaFoldDB" id="A0A919Q6H6"/>
<keyword evidence="1" id="KW-0812">Transmembrane</keyword>
<keyword evidence="1" id="KW-0472">Membrane</keyword>
<dbReference type="Proteomes" id="UP000640052">
    <property type="component" value="Unassembled WGS sequence"/>
</dbReference>
<dbReference type="RefSeq" id="WP_204040024.1">
    <property type="nucleotide sequence ID" value="NZ_BOOA01000009.1"/>
</dbReference>
<keyword evidence="1" id="KW-1133">Transmembrane helix</keyword>
<protein>
    <recommendedName>
        <fullName evidence="5">Glycoprotein</fullName>
    </recommendedName>
</protein>
<evidence type="ECO:0000313" key="3">
    <source>
        <dbReference type="EMBL" id="GIH23197.1"/>
    </source>
</evidence>
<feature type="transmembrane region" description="Helical" evidence="1">
    <location>
        <begin position="641"/>
        <end position="666"/>
    </location>
</feature>